<evidence type="ECO:0000313" key="2">
    <source>
        <dbReference type="EMBL" id="KAH0776287.1"/>
    </source>
</evidence>
<organism evidence="2 3">
    <name type="scientific">Solanum tuberosum</name>
    <name type="common">Potato</name>
    <dbReference type="NCBI Taxonomy" id="4113"/>
    <lineage>
        <taxon>Eukaryota</taxon>
        <taxon>Viridiplantae</taxon>
        <taxon>Streptophyta</taxon>
        <taxon>Embryophyta</taxon>
        <taxon>Tracheophyta</taxon>
        <taxon>Spermatophyta</taxon>
        <taxon>Magnoliopsida</taxon>
        <taxon>eudicotyledons</taxon>
        <taxon>Gunneridae</taxon>
        <taxon>Pentapetalae</taxon>
        <taxon>asterids</taxon>
        <taxon>lamiids</taxon>
        <taxon>Solanales</taxon>
        <taxon>Solanaceae</taxon>
        <taxon>Solanoideae</taxon>
        <taxon>Solaneae</taxon>
        <taxon>Solanum</taxon>
    </lineage>
</organism>
<comment type="caution">
    <text evidence="2">The sequence shown here is derived from an EMBL/GenBank/DDBJ whole genome shotgun (WGS) entry which is preliminary data.</text>
</comment>
<dbReference type="Pfam" id="PF13966">
    <property type="entry name" value="zf-RVT"/>
    <property type="match status" value="1"/>
</dbReference>
<feature type="domain" description="Reverse transcriptase zinc-binding" evidence="1">
    <location>
        <begin position="101"/>
        <end position="167"/>
    </location>
</feature>
<evidence type="ECO:0000259" key="1">
    <source>
        <dbReference type="Pfam" id="PF13966"/>
    </source>
</evidence>
<proteinExistence type="predicted"/>
<gene>
    <name evidence="2" type="ORF">KY290_007698</name>
</gene>
<sequence>MITVREEVEHDIWWQLKAGNSSFWFDNWTRQGALYYTEGDLAQDVELEVKDFITNEMWDETKLKNCTSEEMADHIIFNIRPRIMEIGSDNAWWCGNTTDLFTVKSAYHRMRSRKAEENWRRYMWIRGMPIKISFFLWRVWRGEIVTDDNLKKMKIPIVSKCYCCEKGGNGNYETPFTNSSHGSKAMEAVCFLCRY</sequence>
<keyword evidence="3" id="KW-1185">Reference proteome</keyword>
<dbReference type="EMBL" id="JAIVGD010000003">
    <property type="protein sequence ID" value="KAH0776287.1"/>
    <property type="molecule type" value="Genomic_DNA"/>
</dbReference>
<evidence type="ECO:0000313" key="3">
    <source>
        <dbReference type="Proteomes" id="UP000826656"/>
    </source>
</evidence>
<name>A0ABQ7W6A7_SOLTU</name>
<protein>
    <recommendedName>
        <fullName evidence="1">Reverse transcriptase zinc-binding domain-containing protein</fullName>
    </recommendedName>
</protein>
<reference evidence="2 3" key="1">
    <citation type="journal article" date="2021" name="bioRxiv">
        <title>Chromosome-scale and haplotype-resolved genome assembly of a tetraploid potato cultivar.</title>
        <authorList>
            <person name="Sun H."/>
            <person name="Jiao W.-B."/>
            <person name="Krause K."/>
            <person name="Campoy J.A."/>
            <person name="Goel M."/>
            <person name="Folz-Donahue K."/>
            <person name="Kukat C."/>
            <person name="Huettel B."/>
            <person name="Schneeberger K."/>
        </authorList>
    </citation>
    <scope>NUCLEOTIDE SEQUENCE [LARGE SCALE GENOMIC DNA]</scope>
    <source>
        <strain evidence="2">SolTubOtavaFocal</strain>
        <tissue evidence="2">Leaves</tissue>
    </source>
</reference>
<dbReference type="Proteomes" id="UP000826656">
    <property type="component" value="Unassembled WGS sequence"/>
</dbReference>
<dbReference type="InterPro" id="IPR026960">
    <property type="entry name" value="RVT-Znf"/>
</dbReference>
<accession>A0ABQ7W6A7</accession>